<protein>
    <submittedName>
        <fullName evidence="2">Uncharacterized protein</fullName>
    </submittedName>
</protein>
<dbReference type="OrthoDB" id="2226231at2759"/>
<evidence type="ECO:0000313" key="2">
    <source>
        <dbReference type="EMBL" id="CEP11920.1"/>
    </source>
</evidence>
<evidence type="ECO:0000256" key="1">
    <source>
        <dbReference type="SAM" id="SignalP"/>
    </source>
</evidence>
<proteinExistence type="predicted"/>
<dbReference type="AlphaFoldDB" id="A0A0B7N959"/>
<evidence type="ECO:0000313" key="3">
    <source>
        <dbReference type="Proteomes" id="UP000054107"/>
    </source>
</evidence>
<dbReference type="EMBL" id="LN727218">
    <property type="protein sequence ID" value="CEP11920.1"/>
    <property type="molecule type" value="Genomic_DNA"/>
</dbReference>
<sequence length="249" mass="28326">MDMLFHVSTWAVVSIVIEVAAKWMTPTSPSLANEETDILLPNTIQTTKWRYSSTPNALLFDFSDLDIRKEQFLSMIQSSLPSNVTASIRPVDEALAEIAIDEPEELISLHKQVRSILKNKGLHLKDRNIWLKPTTTLSLDPNLVFWQIRISEYPKVMGNDSYKQKIADTISNSFQKRDKSKLGKSVLVISGENVIFSNAIADQDSKQCTVTILAEEYTITPPPFVNPIRKLIYMPFLKRYLPIEISQIE</sequence>
<keyword evidence="3" id="KW-1185">Reference proteome</keyword>
<keyword evidence="1" id="KW-0732">Signal</keyword>
<name>A0A0B7N959_9FUNG</name>
<accession>A0A0B7N959</accession>
<dbReference type="Proteomes" id="UP000054107">
    <property type="component" value="Unassembled WGS sequence"/>
</dbReference>
<gene>
    <name evidence="2" type="primary">PARPA_05827.1 scaffold 20154</name>
</gene>
<feature type="chain" id="PRO_5002120618" evidence="1">
    <location>
        <begin position="22"/>
        <end position="249"/>
    </location>
</feature>
<reference evidence="2 3" key="1">
    <citation type="submission" date="2014-09" db="EMBL/GenBank/DDBJ databases">
        <authorList>
            <person name="Ellenberger Sabrina"/>
        </authorList>
    </citation>
    <scope>NUCLEOTIDE SEQUENCE [LARGE SCALE GENOMIC DNA]</scope>
    <source>
        <strain evidence="2 3">CBS 412.66</strain>
    </source>
</reference>
<organism evidence="2 3">
    <name type="scientific">Parasitella parasitica</name>
    <dbReference type="NCBI Taxonomy" id="35722"/>
    <lineage>
        <taxon>Eukaryota</taxon>
        <taxon>Fungi</taxon>
        <taxon>Fungi incertae sedis</taxon>
        <taxon>Mucoromycota</taxon>
        <taxon>Mucoromycotina</taxon>
        <taxon>Mucoromycetes</taxon>
        <taxon>Mucorales</taxon>
        <taxon>Mucorineae</taxon>
        <taxon>Mucoraceae</taxon>
        <taxon>Parasitella</taxon>
    </lineage>
</organism>
<feature type="signal peptide" evidence="1">
    <location>
        <begin position="1"/>
        <end position="21"/>
    </location>
</feature>